<name>E7GC05_9FIRM</name>
<proteinExistence type="predicted"/>
<evidence type="ECO:0000313" key="2">
    <source>
        <dbReference type="Proteomes" id="UP000003157"/>
    </source>
</evidence>
<accession>E7GC05</accession>
<dbReference type="HOGENOM" id="CLU_1793211_0_0_9"/>
<reference evidence="1 2" key="1">
    <citation type="submission" date="2010-12" db="EMBL/GenBank/DDBJ databases">
        <title>The Genome Sequence of Coprobacillus sp. strain 29_1.</title>
        <authorList>
            <consortium name="The Broad Institute Genome Sequencing Platform"/>
            <person name="Earl A."/>
            <person name="Ward D."/>
            <person name="Feldgarden M."/>
            <person name="Gevers D."/>
            <person name="Daigneault M."/>
            <person name="Sibley C.D."/>
            <person name="White A."/>
            <person name="Strauss J."/>
            <person name="Allen-Vercoe E."/>
            <person name="Young S.K."/>
            <person name="Zeng Q."/>
            <person name="Gargeya S."/>
            <person name="Fitzgerald M."/>
            <person name="Haas B."/>
            <person name="Abouelleil A."/>
            <person name="Alvarado L."/>
            <person name="Arachchi H.M."/>
            <person name="Berlin A."/>
            <person name="Brown A."/>
            <person name="Chapman S.B."/>
            <person name="Chen Z."/>
            <person name="Dunbar C."/>
            <person name="Freedman E."/>
            <person name="Gearin G."/>
            <person name="Gellesch M."/>
            <person name="Goldberg J."/>
            <person name="Griggs A."/>
            <person name="Gujja S."/>
            <person name="Heilman E."/>
            <person name="Heiman D."/>
            <person name="Howarth C."/>
            <person name="Larson L."/>
            <person name="Lui A."/>
            <person name="MacDonald P.J.P."/>
            <person name="Mehta T."/>
            <person name="Montmayeur A."/>
            <person name="Murphy C."/>
            <person name="Neiman D."/>
            <person name="Pearson M."/>
            <person name="Priest M."/>
            <person name="Roberts A."/>
            <person name="Saif S."/>
            <person name="Shea T."/>
            <person name="Shenoy N."/>
            <person name="Sisk P."/>
            <person name="Stolte C."/>
            <person name="Sykes S."/>
            <person name="White J."/>
            <person name="Yandava C."/>
            <person name="Nusbaum C."/>
            <person name="Birren B."/>
        </authorList>
    </citation>
    <scope>NUCLEOTIDE SEQUENCE [LARGE SCALE GENOMIC DNA]</scope>
    <source>
        <strain evidence="1 2">29_1</strain>
    </source>
</reference>
<dbReference type="EMBL" id="ADKX01000037">
    <property type="protein sequence ID" value="EFW04416.1"/>
    <property type="molecule type" value="Genomic_DNA"/>
</dbReference>
<dbReference type="AlphaFoldDB" id="E7GC05"/>
<dbReference type="RefSeq" id="WP_008789386.1">
    <property type="nucleotide sequence ID" value="NZ_AKCB01000001.1"/>
</dbReference>
<organism evidence="1 2">
    <name type="scientific">Coprobacillus cateniformis</name>
    <dbReference type="NCBI Taxonomy" id="100884"/>
    <lineage>
        <taxon>Bacteria</taxon>
        <taxon>Bacillati</taxon>
        <taxon>Bacillota</taxon>
        <taxon>Erysipelotrichia</taxon>
        <taxon>Erysipelotrichales</taxon>
        <taxon>Coprobacillaceae</taxon>
        <taxon>Coprobacillus</taxon>
    </lineage>
</organism>
<gene>
    <name evidence="1" type="ORF">HMPREF9488_02296</name>
</gene>
<dbReference type="OrthoDB" id="9994761at2"/>
<dbReference type="STRING" id="100884.GCA_000269565_02411"/>
<dbReference type="GeneID" id="78230231"/>
<keyword evidence="2" id="KW-1185">Reference proteome</keyword>
<protein>
    <submittedName>
        <fullName evidence="1">Uncharacterized protein</fullName>
    </submittedName>
</protein>
<dbReference type="Proteomes" id="UP000003157">
    <property type="component" value="Unassembled WGS sequence"/>
</dbReference>
<sequence length="144" mass="16707">MTDKQLEKYMRGTYLGVVKGNYDTYCRLNSKEINNFVQNAGKYADLVIIKLRSNEIMFDTKGQFIHQILPELSETARTSYEGQKIINQIASKLNEMIDDSIEEKPIKKVERFIKEAFGQEMIENDIVDSLKESEQNVSFQGHIF</sequence>
<comment type="caution">
    <text evidence="1">The sequence shown here is derived from an EMBL/GenBank/DDBJ whole genome shotgun (WGS) entry which is preliminary data.</text>
</comment>
<dbReference type="eggNOG" id="ENOG502ZJDP">
    <property type="taxonomic scope" value="Bacteria"/>
</dbReference>
<evidence type="ECO:0000313" key="1">
    <source>
        <dbReference type="EMBL" id="EFW04416.1"/>
    </source>
</evidence>